<name>A0A0G8EC18_BACCE</name>
<dbReference type="EMBL" id="LCYI01000065">
    <property type="protein sequence ID" value="KLA21605.1"/>
    <property type="molecule type" value="Genomic_DNA"/>
</dbReference>
<dbReference type="PATRIC" id="fig|1396.428.peg.3509"/>
<evidence type="ECO:0000313" key="1">
    <source>
        <dbReference type="EMBL" id="KLA21605.1"/>
    </source>
</evidence>
<organism evidence="1 2">
    <name type="scientific">Bacillus cereus</name>
    <dbReference type="NCBI Taxonomy" id="1396"/>
    <lineage>
        <taxon>Bacteria</taxon>
        <taxon>Bacillati</taxon>
        <taxon>Bacillota</taxon>
        <taxon>Bacilli</taxon>
        <taxon>Bacillales</taxon>
        <taxon>Bacillaceae</taxon>
        <taxon>Bacillus</taxon>
        <taxon>Bacillus cereus group</taxon>
    </lineage>
</organism>
<evidence type="ECO:0008006" key="3">
    <source>
        <dbReference type="Google" id="ProtNLM"/>
    </source>
</evidence>
<sequence length="37" mass="3999">MGDSINPLYETDGSGKVPRQYVYSTGGVCLAKACNRF</sequence>
<proteinExistence type="predicted"/>
<dbReference type="AlphaFoldDB" id="A0A0G8EC18"/>
<reference evidence="1 2" key="1">
    <citation type="submission" date="2015-04" db="EMBL/GenBank/DDBJ databases">
        <title>Draft Genome Sequences of Eight Spore-Forming Food Isolates of Bacillus cereus Genome sequencing.</title>
        <authorList>
            <person name="Krawcyk A.O."/>
            <person name="de Jong A."/>
            <person name="Eijlander R.T."/>
            <person name="Berendsen E.M."/>
            <person name="Holsappel S."/>
            <person name="Wells-Bennik M."/>
            <person name="Kuipers O.P."/>
        </authorList>
    </citation>
    <scope>NUCLEOTIDE SEQUENCE [LARGE SCALE GENOMIC DNA]</scope>
    <source>
        <strain evidence="1 2">B4077</strain>
    </source>
</reference>
<dbReference type="Proteomes" id="UP000035214">
    <property type="component" value="Unassembled WGS sequence"/>
</dbReference>
<gene>
    <name evidence="1" type="ORF">B4077_1099</name>
</gene>
<protein>
    <recommendedName>
        <fullName evidence="3">Wall associated protein</fullName>
    </recommendedName>
</protein>
<comment type="caution">
    <text evidence="1">The sequence shown here is derived from an EMBL/GenBank/DDBJ whole genome shotgun (WGS) entry which is preliminary data.</text>
</comment>
<accession>A0A0G8EC18</accession>
<evidence type="ECO:0000313" key="2">
    <source>
        <dbReference type="Proteomes" id="UP000035214"/>
    </source>
</evidence>